<feature type="transmembrane region" description="Helical" evidence="1">
    <location>
        <begin position="56"/>
        <end position="85"/>
    </location>
</feature>
<dbReference type="Gene3D" id="1.10.10.10">
    <property type="entry name" value="Winged helix-like DNA-binding domain superfamily/Winged helix DNA-binding domain"/>
    <property type="match status" value="2"/>
</dbReference>
<dbReference type="Proteomes" id="UP001626603">
    <property type="component" value="Chromosome"/>
</dbReference>
<keyword evidence="1" id="KW-1133">Transmembrane helix</keyword>
<dbReference type="InterPro" id="IPR036388">
    <property type="entry name" value="WH-like_DNA-bd_sf"/>
</dbReference>
<evidence type="ECO:0000313" key="2">
    <source>
        <dbReference type="EMBL" id="WOX56530.1"/>
    </source>
</evidence>
<dbReference type="PANTHER" id="PTHR36216">
    <property type="entry name" value="TRANSCRIPTIONAL REGULATOR, TRMB"/>
    <property type="match status" value="1"/>
</dbReference>
<dbReference type="PANTHER" id="PTHR36216:SF1">
    <property type="entry name" value="HTH ARSR-TYPE DOMAIN-CONTAINING PROTEIN"/>
    <property type="match status" value="1"/>
</dbReference>
<evidence type="ECO:0000256" key="1">
    <source>
        <dbReference type="SAM" id="Phobius"/>
    </source>
</evidence>
<gene>
    <name evidence="2" type="ORF">R6Y95_04145</name>
</gene>
<dbReference type="InterPro" id="IPR036390">
    <property type="entry name" value="WH_DNA-bd_sf"/>
</dbReference>
<dbReference type="EMBL" id="CP137641">
    <property type="protein sequence ID" value="WOX56530.1"/>
    <property type="molecule type" value="Genomic_DNA"/>
</dbReference>
<proteinExistence type="predicted"/>
<evidence type="ECO:0000313" key="3">
    <source>
        <dbReference type="Proteomes" id="UP001626603"/>
    </source>
</evidence>
<sequence>MAPESRISRIALVAFYILLLSSTVCATPIQPVYGAYPEQLPSGLTPLYPWNEPLSILILEFVCVSAPALFIPIQLLFSLFVWLYLGHKRVSCRNVLGNENRNAVYTCILENPGASMRFISQTLGMNIGTLRYHVGVLCRMGKVVAEQNNGGMRHYVDVGTCSDLEKVLAGCLNEHPKIRIINLVLQHPGITRKDIASRLIMSGPNITWHMKSLIREGIVRSERDGRNVRYYLCPDVKEYIAVHKSWHLVNTRKGASGTGT</sequence>
<dbReference type="InterPro" id="IPR011991">
    <property type="entry name" value="ArsR-like_HTH"/>
</dbReference>
<keyword evidence="3" id="KW-1185">Reference proteome</keyword>
<dbReference type="CDD" id="cd00090">
    <property type="entry name" value="HTH_ARSR"/>
    <property type="match status" value="1"/>
</dbReference>
<keyword evidence="1" id="KW-0812">Transmembrane</keyword>
<keyword evidence="1" id="KW-0472">Membrane</keyword>
<dbReference type="Pfam" id="PF13412">
    <property type="entry name" value="HTH_24"/>
    <property type="match status" value="2"/>
</dbReference>
<organism evidence="2 3">
    <name type="scientific">Methanoculleus palmolei</name>
    <dbReference type="NCBI Taxonomy" id="72612"/>
    <lineage>
        <taxon>Archaea</taxon>
        <taxon>Methanobacteriati</taxon>
        <taxon>Methanobacteriota</taxon>
        <taxon>Stenosarchaea group</taxon>
        <taxon>Methanomicrobia</taxon>
        <taxon>Methanomicrobiales</taxon>
        <taxon>Methanomicrobiaceae</taxon>
        <taxon>Methanoculleus</taxon>
    </lineage>
</organism>
<name>A0ABD8AAH4_9EURY</name>
<protein>
    <submittedName>
        <fullName evidence="2">Winged helix-turn-helix transcriptional regulator</fullName>
    </submittedName>
</protein>
<reference evidence="2 3" key="1">
    <citation type="submission" date="2023-10" db="EMBL/GenBank/DDBJ databases">
        <title>The complete genome sequence of Methanoculleus palmolei DSM 4273.</title>
        <authorList>
            <person name="Lai S.-J."/>
            <person name="You Y.-T."/>
            <person name="Chen S.-C."/>
        </authorList>
    </citation>
    <scope>NUCLEOTIDE SEQUENCE [LARGE SCALE GENOMIC DNA]</scope>
    <source>
        <strain evidence="2 3">DSM 4273</strain>
    </source>
</reference>
<dbReference type="SUPFAM" id="SSF46785">
    <property type="entry name" value="Winged helix' DNA-binding domain"/>
    <property type="match status" value="2"/>
</dbReference>
<accession>A0ABD8AAH4</accession>
<dbReference type="AlphaFoldDB" id="A0ABD8AAH4"/>